<dbReference type="Gene3D" id="1.20.1260.60">
    <property type="entry name" value="Vacuolar protein sorting-associated protein Ist1"/>
    <property type="match status" value="1"/>
</dbReference>
<feature type="region of interest" description="Disordered" evidence="2">
    <location>
        <begin position="377"/>
        <end position="437"/>
    </location>
</feature>
<dbReference type="Pfam" id="PF03398">
    <property type="entry name" value="Ist1"/>
    <property type="match status" value="1"/>
</dbReference>
<dbReference type="STRING" id="3641.A0A061EIJ4"/>
<comment type="similarity">
    <text evidence="1">Belongs to the IST1 family.</text>
</comment>
<dbReference type="eggNOG" id="KOG2027">
    <property type="taxonomic scope" value="Eukaryota"/>
</dbReference>
<dbReference type="Gramene" id="EOY04212">
    <property type="protein sequence ID" value="EOY04212"/>
    <property type="gene ID" value="TCM_019471"/>
</dbReference>
<evidence type="ECO:0000313" key="4">
    <source>
        <dbReference type="Proteomes" id="UP000026915"/>
    </source>
</evidence>
<keyword evidence="4" id="KW-1185">Reference proteome</keyword>
<dbReference type="InterPro" id="IPR005061">
    <property type="entry name" value="Ist1"/>
</dbReference>
<feature type="region of interest" description="Disordered" evidence="2">
    <location>
        <begin position="340"/>
        <end position="360"/>
    </location>
</feature>
<feature type="compositionally biased region" description="Basic and acidic residues" evidence="2">
    <location>
        <begin position="414"/>
        <end position="431"/>
    </location>
</feature>
<dbReference type="EMBL" id="CM001882">
    <property type="protein sequence ID" value="EOY04212.1"/>
    <property type="molecule type" value="Genomic_DNA"/>
</dbReference>
<evidence type="ECO:0000313" key="3">
    <source>
        <dbReference type="EMBL" id="EOY04212.1"/>
    </source>
</evidence>
<evidence type="ECO:0000256" key="1">
    <source>
        <dbReference type="ARBA" id="ARBA00005536"/>
    </source>
</evidence>
<gene>
    <name evidence="3" type="ORF">TCM_019471</name>
</gene>
<sequence length="502" mass="57006">MGRKLDALLGRNFKASKFKTLAKLAISRIAILKNQHQVRFSHARSDVIDLLNLGHQERALLRVEHVIKEQNLVDALTIMESYCQLLIERVMLIQKNKECPDELKEATSSLMFASSRCGEFPELLHIRRVVSSTFGKEFVARAVELRNNCSVHPKIVQKLSTRQPSLECKLKVLKEIASERGIALHLEVDSPVVVEEKMDVHEKQNESTANKSANLDDPEYKYTAIELPREVNLDEKLSESVKARKKYRDVAAAAQEAFESAAYAAAAARAAVELSRTESQDFDPDDESGSSHKKGGPSLKKGAFYDSDASATPEFQGYEAADGIEHPNNELGFEKIHPIDNYSSESEGEDMTKTNNGLELNEIEEIEQRVWIERALSTSSSDSDVDISTERKLSSDQLRQNEQLGDELAIDLVNNDREKEKDDTKWPKSHDLSSTNNLSLSTYEDQNMRQNEEFNEDESKFPYQSPNLANTQSLNFVEQLHSKHSHIDRKWVSMRTRRERRI</sequence>
<dbReference type="GO" id="GO:0008104">
    <property type="term" value="P:intracellular protein localization"/>
    <property type="evidence" value="ECO:0000318"/>
    <property type="project" value="GO_Central"/>
</dbReference>
<dbReference type="HOGENOM" id="CLU_033759_1_0_1"/>
<dbReference type="AlphaFoldDB" id="A0A061EIJ4"/>
<reference evidence="3 4" key="1">
    <citation type="journal article" date="2013" name="Genome Biol.">
        <title>The genome sequence of the most widely cultivated cacao type and its use to identify candidate genes regulating pod color.</title>
        <authorList>
            <person name="Motamayor J.C."/>
            <person name="Mockaitis K."/>
            <person name="Schmutz J."/>
            <person name="Haiminen N."/>
            <person name="Iii D.L."/>
            <person name="Cornejo O."/>
            <person name="Findley S.D."/>
            <person name="Zheng P."/>
            <person name="Utro F."/>
            <person name="Royaert S."/>
            <person name="Saski C."/>
            <person name="Jenkins J."/>
            <person name="Podicheti R."/>
            <person name="Zhao M."/>
            <person name="Scheffler B.E."/>
            <person name="Stack J.C."/>
            <person name="Feltus F.A."/>
            <person name="Mustiga G.M."/>
            <person name="Amores F."/>
            <person name="Phillips W."/>
            <person name="Marelli J.P."/>
            <person name="May G.D."/>
            <person name="Shapiro H."/>
            <person name="Ma J."/>
            <person name="Bustamante C.D."/>
            <person name="Schnell R.J."/>
            <person name="Main D."/>
            <person name="Gilbert D."/>
            <person name="Parida L."/>
            <person name="Kuhn D.N."/>
        </authorList>
    </citation>
    <scope>NUCLEOTIDE SEQUENCE [LARGE SCALE GENOMIC DNA]</scope>
    <source>
        <strain evidence="4">cv. Matina 1-6</strain>
    </source>
</reference>
<dbReference type="PANTHER" id="PTHR12161">
    <property type="entry name" value="IST1 FAMILY MEMBER"/>
    <property type="match status" value="1"/>
</dbReference>
<dbReference type="Proteomes" id="UP000026915">
    <property type="component" value="Chromosome 4"/>
</dbReference>
<dbReference type="InParanoid" id="A0A061EIJ4"/>
<organism evidence="3 4">
    <name type="scientific">Theobroma cacao</name>
    <name type="common">Cacao</name>
    <name type="synonym">Cocoa</name>
    <dbReference type="NCBI Taxonomy" id="3641"/>
    <lineage>
        <taxon>Eukaryota</taxon>
        <taxon>Viridiplantae</taxon>
        <taxon>Streptophyta</taxon>
        <taxon>Embryophyta</taxon>
        <taxon>Tracheophyta</taxon>
        <taxon>Spermatophyta</taxon>
        <taxon>Magnoliopsida</taxon>
        <taxon>eudicotyledons</taxon>
        <taxon>Gunneridae</taxon>
        <taxon>Pentapetalae</taxon>
        <taxon>rosids</taxon>
        <taxon>malvids</taxon>
        <taxon>Malvales</taxon>
        <taxon>Malvaceae</taxon>
        <taxon>Byttnerioideae</taxon>
        <taxon>Theobroma</taxon>
    </lineage>
</organism>
<evidence type="ECO:0000256" key="2">
    <source>
        <dbReference type="SAM" id="MobiDB-lite"/>
    </source>
</evidence>
<proteinExistence type="inferred from homology"/>
<accession>A0A061EIJ4</accession>
<dbReference type="InterPro" id="IPR042277">
    <property type="entry name" value="IST1-like"/>
</dbReference>
<dbReference type="GO" id="GO:0015031">
    <property type="term" value="P:protein transport"/>
    <property type="evidence" value="ECO:0007669"/>
    <property type="project" value="InterPro"/>
</dbReference>
<name>A0A061EIJ4_THECC</name>
<dbReference type="PANTHER" id="PTHR12161:SF65">
    <property type="entry name" value="IST1-LIKE PROTEIN"/>
    <property type="match status" value="1"/>
</dbReference>
<protein>
    <submittedName>
        <fullName evidence="3">Regulator of Vps4 activity in the MVB pathway protein, putative</fullName>
    </submittedName>
</protein>
<dbReference type="OMA" id="CSVHPKI"/>
<dbReference type="FunFam" id="1.20.1260.60:FF:000002">
    <property type="entry name" value="Vacuolar protein sorting-associated protein IST1"/>
    <property type="match status" value="1"/>
</dbReference>
<feature type="region of interest" description="Disordered" evidence="2">
    <location>
        <begin position="276"/>
        <end position="305"/>
    </location>
</feature>